<sequence>MKLHSLTAAAFFMLAIAASSTSAQANNFGMFMGFGRPIAPVLCLTDYQVRQRVAAEGFTNIFLNAPIDRHIQVRATKGKWVYLIDYNRCRGEIVSAKRLRRAS</sequence>
<dbReference type="OrthoDB" id="7949869at2"/>
<dbReference type="AlphaFoldDB" id="A0A5B9DQ03"/>
<dbReference type="Proteomes" id="UP000321062">
    <property type="component" value="Chromosome"/>
</dbReference>
<dbReference type="EMBL" id="CP041690">
    <property type="protein sequence ID" value="QEE20819.1"/>
    <property type="molecule type" value="Genomic_DNA"/>
</dbReference>
<gene>
    <name evidence="1" type="ORF">FNA67_11825</name>
</gene>
<evidence type="ECO:0000313" key="1">
    <source>
        <dbReference type="EMBL" id="QEE20819.1"/>
    </source>
</evidence>
<evidence type="ECO:0000313" key="2">
    <source>
        <dbReference type="Proteomes" id="UP000321062"/>
    </source>
</evidence>
<proteinExistence type="predicted"/>
<protein>
    <submittedName>
        <fullName evidence="1">Uncharacterized protein</fullName>
    </submittedName>
</protein>
<keyword evidence="2" id="KW-1185">Reference proteome</keyword>
<name>A0A5B9DQ03_9HYPH</name>
<dbReference type="RefSeq" id="WP_147656157.1">
    <property type="nucleotide sequence ID" value="NZ_BMFM01000001.1"/>
</dbReference>
<accession>A0A5B9DQ03</accession>
<dbReference type="KEGG" id="yti:FNA67_11825"/>
<reference evidence="1 2" key="1">
    <citation type="journal article" date="2015" name="Int. J. Syst. Evol. Microbiol.">
        <title>Youhaiella tibetensis gen. nov., sp. nov., isolated from subsurface sediment.</title>
        <authorList>
            <person name="Wang Y.X."/>
            <person name="Huang F.Q."/>
            <person name="Nogi Y."/>
            <person name="Pang S.J."/>
            <person name="Wang P.K."/>
            <person name="Lv J."/>
        </authorList>
    </citation>
    <scope>NUCLEOTIDE SEQUENCE [LARGE SCALE GENOMIC DNA]</scope>
    <source>
        <strain evidence="2">fig4</strain>
    </source>
</reference>
<organism evidence="1 2">
    <name type="scientific">Paradevosia tibetensis</name>
    <dbReference type="NCBI Taxonomy" id="1447062"/>
    <lineage>
        <taxon>Bacteria</taxon>
        <taxon>Pseudomonadati</taxon>
        <taxon>Pseudomonadota</taxon>
        <taxon>Alphaproteobacteria</taxon>
        <taxon>Hyphomicrobiales</taxon>
        <taxon>Devosiaceae</taxon>
        <taxon>Paradevosia</taxon>
    </lineage>
</organism>